<evidence type="ECO:0000313" key="1">
    <source>
        <dbReference type="EMBL" id="QHU29922.1"/>
    </source>
</evidence>
<proteinExistence type="predicted"/>
<organism evidence="1">
    <name type="scientific">viral metagenome</name>
    <dbReference type="NCBI Taxonomy" id="1070528"/>
    <lineage>
        <taxon>unclassified sequences</taxon>
        <taxon>metagenomes</taxon>
        <taxon>organismal metagenomes</taxon>
    </lineage>
</organism>
<protein>
    <submittedName>
        <fullName evidence="1">Uncharacterized protein</fullName>
    </submittedName>
</protein>
<reference evidence="1" key="1">
    <citation type="journal article" date="2020" name="Nature">
        <title>Giant virus diversity and host interactions through global metagenomics.</title>
        <authorList>
            <person name="Schulz F."/>
            <person name="Roux S."/>
            <person name="Paez-Espino D."/>
            <person name="Jungbluth S."/>
            <person name="Walsh D.A."/>
            <person name="Denef V.J."/>
            <person name="McMahon K.D."/>
            <person name="Konstantinidis K.T."/>
            <person name="Eloe-Fadrosh E.A."/>
            <person name="Kyrpides N.C."/>
            <person name="Woyke T."/>
        </authorList>
    </citation>
    <scope>NUCLEOTIDE SEQUENCE</scope>
    <source>
        <strain evidence="1">GVMAG-M-3300027810-10</strain>
    </source>
</reference>
<name>A0A6C0LL44_9ZZZZ</name>
<dbReference type="EMBL" id="MN740499">
    <property type="protein sequence ID" value="QHU29922.1"/>
    <property type="molecule type" value="Genomic_DNA"/>
</dbReference>
<sequence>MVCWYDGMMVMMVCWYKNSSVEYTKNSSVEYTKNSSVEPVEPDEYFATDFSFLLPIS</sequence>
<accession>A0A6C0LL44</accession>
<dbReference type="AlphaFoldDB" id="A0A6C0LL44"/>